<organism evidence="3 4">
    <name type="scientific">Lachnoclostridium phytofermentans</name>
    <dbReference type="NCBI Taxonomy" id="66219"/>
    <lineage>
        <taxon>Bacteria</taxon>
        <taxon>Bacillati</taxon>
        <taxon>Bacillota</taxon>
        <taxon>Clostridia</taxon>
        <taxon>Lachnospirales</taxon>
        <taxon>Lachnospiraceae</taxon>
    </lineage>
</organism>
<dbReference type="Pfam" id="PF01520">
    <property type="entry name" value="Amidase_3"/>
    <property type="match status" value="1"/>
</dbReference>
<feature type="domain" description="MurNAc-LAA" evidence="2">
    <location>
        <begin position="73"/>
        <end position="182"/>
    </location>
</feature>
<name>A0A3D2X345_9FIRM</name>
<evidence type="ECO:0000313" key="3">
    <source>
        <dbReference type="EMBL" id="HCL01053.1"/>
    </source>
</evidence>
<accession>A0A3D2X345</accession>
<dbReference type="InterPro" id="IPR002508">
    <property type="entry name" value="MurNAc-LAA_cat"/>
</dbReference>
<dbReference type="InterPro" id="IPR050695">
    <property type="entry name" value="N-acetylmuramoyl_amidase_3"/>
</dbReference>
<dbReference type="Proteomes" id="UP000262969">
    <property type="component" value="Unassembled WGS sequence"/>
</dbReference>
<protein>
    <submittedName>
        <fullName evidence="3">Cell wall hydrolase</fullName>
    </submittedName>
</protein>
<evidence type="ECO:0000259" key="2">
    <source>
        <dbReference type="SMART" id="SM00646"/>
    </source>
</evidence>
<keyword evidence="1 3" id="KW-0378">Hydrolase</keyword>
<dbReference type="PANTHER" id="PTHR30404">
    <property type="entry name" value="N-ACETYLMURAMOYL-L-ALANINE AMIDASE"/>
    <property type="match status" value="1"/>
</dbReference>
<dbReference type="CDD" id="cd02696">
    <property type="entry name" value="MurNAc-LAA"/>
    <property type="match status" value="1"/>
</dbReference>
<dbReference type="AlphaFoldDB" id="A0A3D2X345"/>
<evidence type="ECO:0000256" key="1">
    <source>
        <dbReference type="ARBA" id="ARBA00022801"/>
    </source>
</evidence>
<proteinExistence type="predicted"/>
<dbReference type="GO" id="GO:0009253">
    <property type="term" value="P:peptidoglycan catabolic process"/>
    <property type="evidence" value="ECO:0007669"/>
    <property type="project" value="InterPro"/>
</dbReference>
<dbReference type="SUPFAM" id="SSF53187">
    <property type="entry name" value="Zn-dependent exopeptidases"/>
    <property type="match status" value="1"/>
</dbReference>
<dbReference type="Gene3D" id="3.40.630.40">
    <property type="entry name" value="Zn-dependent exopeptidases"/>
    <property type="match status" value="1"/>
</dbReference>
<dbReference type="EMBL" id="DPVV01000049">
    <property type="protein sequence ID" value="HCL01053.1"/>
    <property type="molecule type" value="Genomic_DNA"/>
</dbReference>
<dbReference type="SMART" id="SM00646">
    <property type="entry name" value="Ami_3"/>
    <property type="match status" value="1"/>
</dbReference>
<sequence>MAIKIFIDQGHNPGGINGGASGFGIDEQDVTFNVGIYLRDLLNNDPRFEARTSRQTITEVLGTSNSTSLRTRVEMANSWPADYFISIHCNANVNPAINGSEVYVYALYTEAANLAESVLEFMVDTVGTRYNGVRANPSLYVLRRTQMPSILVELAYITNYEDNLLLQNEQYTFAYGIYLGILNYFGFQPLE</sequence>
<dbReference type="GO" id="GO:0030288">
    <property type="term" value="C:outer membrane-bounded periplasmic space"/>
    <property type="evidence" value="ECO:0007669"/>
    <property type="project" value="TreeGrafter"/>
</dbReference>
<dbReference type="PANTHER" id="PTHR30404:SF0">
    <property type="entry name" value="N-ACETYLMURAMOYL-L-ALANINE AMIDASE AMIC"/>
    <property type="match status" value="1"/>
</dbReference>
<evidence type="ECO:0000313" key="4">
    <source>
        <dbReference type="Proteomes" id="UP000262969"/>
    </source>
</evidence>
<dbReference type="GO" id="GO:0008745">
    <property type="term" value="F:N-acetylmuramoyl-L-alanine amidase activity"/>
    <property type="evidence" value="ECO:0007669"/>
    <property type="project" value="InterPro"/>
</dbReference>
<gene>
    <name evidence="3" type="ORF">DHW61_01280</name>
</gene>
<reference evidence="3 4" key="1">
    <citation type="journal article" date="2018" name="Nat. Biotechnol.">
        <title>A standardized bacterial taxonomy based on genome phylogeny substantially revises the tree of life.</title>
        <authorList>
            <person name="Parks D.H."/>
            <person name="Chuvochina M."/>
            <person name="Waite D.W."/>
            <person name="Rinke C."/>
            <person name="Skarshewski A."/>
            <person name="Chaumeil P.A."/>
            <person name="Hugenholtz P."/>
        </authorList>
    </citation>
    <scope>NUCLEOTIDE SEQUENCE [LARGE SCALE GENOMIC DNA]</scope>
    <source>
        <strain evidence="3">UBA11728</strain>
    </source>
</reference>
<comment type="caution">
    <text evidence="3">The sequence shown here is derived from an EMBL/GenBank/DDBJ whole genome shotgun (WGS) entry which is preliminary data.</text>
</comment>